<protein>
    <submittedName>
        <fullName evidence="10">Elastase-like</fullName>
    </submittedName>
</protein>
<gene>
    <name evidence="10" type="ORF">OCTVUL_1B000311</name>
</gene>
<dbReference type="InterPro" id="IPR001570">
    <property type="entry name" value="Peptidase_M4_C_domain"/>
</dbReference>
<dbReference type="Gene3D" id="3.10.450.490">
    <property type="match status" value="1"/>
</dbReference>
<dbReference type="SUPFAM" id="SSF55486">
    <property type="entry name" value="Metalloproteases ('zincins'), catalytic domain"/>
    <property type="match status" value="1"/>
</dbReference>
<accession>A0AA36FNK1</accession>
<feature type="domain" description="Peptidase M4" evidence="8">
    <location>
        <begin position="228"/>
        <end position="369"/>
    </location>
</feature>
<comment type="similarity">
    <text evidence="1">Belongs to the peptidase M4 family.</text>
</comment>
<dbReference type="PRINTS" id="PR00730">
    <property type="entry name" value="THERMOLYSIN"/>
</dbReference>
<keyword evidence="2" id="KW-0645">Protease</keyword>
<dbReference type="InterPro" id="IPR013856">
    <property type="entry name" value="Peptidase_M4_domain"/>
</dbReference>
<reference evidence="10" key="1">
    <citation type="submission" date="2023-08" db="EMBL/GenBank/DDBJ databases">
        <authorList>
            <person name="Alioto T."/>
            <person name="Alioto T."/>
            <person name="Gomez Garrido J."/>
        </authorList>
    </citation>
    <scope>NUCLEOTIDE SEQUENCE</scope>
</reference>
<evidence type="ECO:0000256" key="4">
    <source>
        <dbReference type="ARBA" id="ARBA00022801"/>
    </source>
</evidence>
<proteinExistence type="inferred from homology"/>
<keyword evidence="11" id="KW-1185">Reference proteome</keyword>
<keyword evidence="3" id="KW-0479">Metal-binding</keyword>
<sequence length="767" mass="85480">MAACIAGIPFLFLLLLAFLESHVVTSAKWRQARNVFLSNVDTLSETMKRQPSHMITTRDLFGLTEDEDVTLMDSAPSEQGTIIKKYGETYRGLPVFDASLTVETDANTDVYTGQVTGRLAQNLDDDINSTVPALNEPEVMLLAANYGKFSMEGARIDYDKLLLMIFVKDNVAILVYRIQYYAVSNGKNYRFCMLIDANNGMLVKKWNTLETAKTKYKMKGVGGNNLIGKLRYGEELPYLEVTREGDDCYFGNEFVTVVNLKGEEFLPNEAESIYNLKCNTTAKDEVNGAYSPINDAIFYGNVVYNMYKEWVKIPPVKKLPMALRVHFGQNIVNAFYNGRNFSFGDGDKEYRPLVSLDIIAHEITHCFTEEHSGLIYEGQSGGIDESFSDLAGEAAEKFLNRGETNEWKIGEDVSTVPLRNVCNQSTDGMSIIHASDYYDLMDVHYVSGVFNRFYCLLARRRGWNTKRVLKAAAHSNRFYWHPTTTFVEAACDFMKSAYDFGYDTKPVERVFKKVGIKVCDLSSYIRTVHQNSKIEDLSAIPEEEIMFKLKIKSELKNVKITTFGGMGEADLFVCYKKLRCNEHLTKWRSNKPGTSQKILMESPKKGCDVESIDCDVERSDCDVKGSGCDVEGIGCDVVRLGCDVEGLGCDVEGIGCDVDRLGCDVEDIDCDVEGIGCDVERSDCDVKGSGCDVEVIGCDVEGIGCDVERSDCDVKGSGCDVEGIGCDVVRLGCDVEGLGCDVEDTLQVEQKVIPRVLHTCTSFIQDM</sequence>
<evidence type="ECO:0000259" key="8">
    <source>
        <dbReference type="Pfam" id="PF01447"/>
    </source>
</evidence>
<dbReference type="AlphaFoldDB" id="A0AA36FNK1"/>
<dbReference type="GO" id="GO:0006508">
    <property type="term" value="P:proteolysis"/>
    <property type="evidence" value="ECO:0007669"/>
    <property type="project" value="UniProtKB-KW"/>
</dbReference>
<dbReference type="InterPro" id="IPR050728">
    <property type="entry name" value="Zinc_Metalloprotease_M4"/>
</dbReference>
<dbReference type="InterPro" id="IPR027268">
    <property type="entry name" value="Peptidase_M4/M1_CTD_sf"/>
</dbReference>
<dbReference type="Gene3D" id="1.10.390.10">
    <property type="entry name" value="Neutral Protease Domain 2"/>
    <property type="match status" value="1"/>
</dbReference>
<keyword evidence="6" id="KW-0482">Metalloprotease</keyword>
<evidence type="ECO:0000313" key="11">
    <source>
        <dbReference type="Proteomes" id="UP001162480"/>
    </source>
</evidence>
<evidence type="ECO:0000256" key="1">
    <source>
        <dbReference type="ARBA" id="ARBA00009388"/>
    </source>
</evidence>
<dbReference type="Proteomes" id="UP001162480">
    <property type="component" value="Chromosome 29"/>
</dbReference>
<evidence type="ECO:0000256" key="5">
    <source>
        <dbReference type="ARBA" id="ARBA00022833"/>
    </source>
</evidence>
<feature type="signal peptide" evidence="7">
    <location>
        <begin position="1"/>
        <end position="26"/>
    </location>
</feature>
<keyword evidence="7" id="KW-0732">Signal</keyword>
<dbReference type="InterPro" id="IPR023612">
    <property type="entry name" value="Peptidase_M4"/>
</dbReference>
<dbReference type="Gene3D" id="3.10.170.10">
    <property type="match status" value="1"/>
</dbReference>
<dbReference type="PANTHER" id="PTHR33794">
    <property type="entry name" value="BACILLOLYSIN"/>
    <property type="match status" value="1"/>
</dbReference>
<evidence type="ECO:0000256" key="2">
    <source>
        <dbReference type="ARBA" id="ARBA00022670"/>
    </source>
</evidence>
<dbReference type="Pfam" id="PF02868">
    <property type="entry name" value="Peptidase_M4_C"/>
    <property type="match status" value="1"/>
</dbReference>
<evidence type="ECO:0000256" key="6">
    <source>
        <dbReference type="ARBA" id="ARBA00023049"/>
    </source>
</evidence>
<feature type="domain" description="Peptidase M4 C-terminal" evidence="9">
    <location>
        <begin position="372"/>
        <end position="516"/>
    </location>
</feature>
<evidence type="ECO:0000256" key="7">
    <source>
        <dbReference type="SAM" id="SignalP"/>
    </source>
</evidence>
<keyword evidence="4" id="KW-0378">Hydrolase</keyword>
<evidence type="ECO:0000313" key="10">
    <source>
        <dbReference type="EMBL" id="CAI9743404.1"/>
    </source>
</evidence>
<dbReference type="GO" id="GO:0046872">
    <property type="term" value="F:metal ion binding"/>
    <property type="evidence" value="ECO:0007669"/>
    <property type="project" value="UniProtKB-KW"/>
</dbReference>
<evidence type="ECO:0000259" key="9">
    <source>
        <dbReference type="Pfam" id="PF02868"/>
    </source>
</evidence>
<dbReference type="PANTHER" id="PTHR33794:SF1">
    <property type="entry name" value="BACILLOLYSIN"/>
    <property type="match status" value="1"/>
</dbReference>
<evidence type="ECO:0000256" key="3">
    <source>
        <dbReference type="ARBA" id="ARBA00022723"/>
    </source>
</evidence>
<dbReference type="Gene3D" id="3.10.450.40">
    <property type="match status" value="1"/>
</dbReference>
<dbReference type="CDD" id="cd09597">
    <property type="entry name" value="M4_TLP"/>
    <property type="match status" value="1"/>
</dbReference>
<keyword evidence="5" id="KW-0862">Zinc</keyword>
<organism evidence="10 11">
    <name type="scientific">Octopus vulgaris</name>
    <name type="common">Common octopus</name>
    <dbReference type="NCBI Taxonomy" id="6645"/>
    <lineage>
        <taxon>Eukaryota</taxon>
        <taxon>Metazoa</taxon>
        <taxon>Spiralia</taxon>
        <taxon>Lophotrochozoa</taxon>
        <taxon>Mollusca</taxon>
        <taxon>Cephalopoda</taxon>
        <taxon>Coleoidea</taxon>
        <taxon>Octopodiformes</taxon>
        <taxon>Octopoda</taxon>
        <taxon>Incirrata</taxon>
        <taxon>Octopodidae</taxon>
        <taxon>Octopus</taxon>
    </lineage>
</organism>
<name>A0AA36FNK1_OCTVU</name>
<dbReference type="Pfam" id="PF01447">
    <property type="entry name" value="Peptidase_M4"/>
    <property type="match status" value="1"/>
</dbReference>
<dbReference type="GO" id="GO:0004222">
    <property type="term" value="F:metalloendopeptidase activity"/>
    <property type="evidence" value="ECO:0007669"/>
    <property type="project" value="InterPro"/>
</dbReference>
<feature type="chain" id="PRO_5041464866" evidence="7">
    <location>
        <begin position="27"/>
        <end position="767"/>
    </location>
</feature>
<dbReference type="EMBL" id="OX597842">
    <property type="protein sequence ID" value="CAI9743404.1"/>
    <property type="molecule type" value="Genomic_DNA"/>
</dbReference>